<dbReference type="Proteomes" id="UP000245634">
    <property type="component" value="Unassembled WGS sequence"/>
</dbReference>
<gene>
    <name evidence="1" type="ORF">C7459_108150</name>
</gene>
<name>A0A316D9E0_9BACL</name>
<dbReference type="AlphaFoldDB" id="A0A316D9E0"/>
<dbReference type="EMBL" id="QGGL01000008">
    <property type="protein sequence ID" value="PWK13130.1"/>
    <property type="molecule type" value="Genomic_DNA"/>
</dbReference>
<organism evidence="1 2">
    <name type="scientific">Tumebacillus permanentifrigoris</name>
    <dbReference type="NCBI Taxonomy" id="378543"/>
    <lineage>
        <taxon>Bacteria</taxon>
        <taxon>Bacillati</taxon>
        <taxon>Bacillota</taxon>
        <taxon>Bacilli</taxon>
        <taxon>Bacillales</taxon>
        <taxon>Alicyclobacillaceae</taxon>
        <taxon>Tumebacillus</taxon>
    </lineage>
</organism>
<evidence type="ECO:0000313" key="1">
    <source>
        <dbReference type="EMBL" id="PWK13130.1"/>
    </source>
</evidence>
<accession>A0A316D9E0</accession>
<sequence>MTLSPKADYDGYDSSISRLFNEAVFLIVKTNIRI</sequence>
<keyword evidence="2" id="KW-1185">Reference proteome</keyword>
<protein>
    <submittedName>
        <fullName evidence="1">Uncharacterized protein</fullName>
    </submittedName>
</protein>
<proteinExistence type="predicted"/>
<comment type="caution">
    <text evidence="1">The sequence shown here is derived from an EMBL/GenBank/DDBJ whole genome shotgun (WGS) entry which is preliminary data.</text>
</comment>
<reference evidence="1 2" key="1">
    <citation type="submission" date="2018-05" db="EMBL/GenBank/DDBJ databases">
        <title>Genomic Encyclopedia of Type Strains, Phase IV (KMG-IV): sequencing the most valuable type-strain genomes for metagenomic binning, comparative biology and taxonomic classification.</title>
        <authorList>
            <person name="Goeker M."/>
        </authorList>
    </citation>
    <scope>NUCLEOTIDE SEQUENCE [LARGE SCALE GENOMIC DNA]</scope>
    <source>
        <strain evidence="1 2">DSM 18773</strain>
    </source>
</reference>
<evidence type="ECO:0000313" key="2">
    <source>
        <dbReference type="Proteomes" id="UP000245634"/>
    </source>
</evidence>